<evidence type="ECO:0000256" key="1">
    <source>
        <dbReference type="SAM" id="MobiDB-lite"/>
    </source>
</evidence>
<dbReference type="Proteomes" id="UP000006591">
    <property type="component" value="Chromosome 2"/>
</dbReference>
<keyword evidence="3" id="KW-1185">Reference proteome</keyword>
<dbReference type="PANTHER" id="PTHR31659:SF22">
    <property type="entry name" value="DUF740 FAMILY PROTEIN"/>
    <property type="match status" value="1"/>
</dbReference>
<reference evidence="2" key="2">
    <citation type="submission" date="2018-04" db="EMBL/GenBank/DDBJ databases">
        <title>OnivRS2 (Oryza nivara Reference Sequence Version 2).</title>
        <authorList>
            <person name="Zhang J."/>
            <person name="Kudrna D."/>
            <person name="Lee S."/>
            <person name="Talag J."/>
            <person name="Rajasekar S."/>
            <person name="Welchert J."/>
            <person name="Hsing Y.-I."/>
            <person name="Wing R.A."/>
        </authorList>
    </citation>
    <scope>NUCLEOTIDE SEQUENCE [LARGE SCALE GENOMIC DNA]</scope>
    <source>
        <strain evidence="2">SL10</strain>
    </source>
</reference>
<feature type="region of interest" description="Disordered" evidence="1">
    <location>
        <begin position="1"/>
        <end position="98"/>
    </location>
</feature>
<name>A0A0E0FZR6_ORYNI</name>
<feature type="region of interest" description="Disordered" evidence="1">
    <location>
        <begin position="159"/>
        <end position="179"/>
    </location>
</feature>
<feature type="compositionally biased region" description="Polar residues" evidence="1">
    <location>
        <begin position="60"/>
        <end position="70"/>
    </location>
</feature>
<evidence type="ECO:0000313" key="3">
    <source>
        <dbReference type="Proteomes" id="UP000006591"/>
    </source>
</evidence>
<dbReference type="InterPro" id="IPR008004">
    <property type="entry name" value="OCTOPUS-like"/>
</dbReference>
<feature type="region of interest" description="Disordered" evidence="1">
    <location>
        <begin position="237"/>
        <end position="256"/>
    </location>
</feature>
<dbReference type="AlphaFoldDB" id="A0A0E0FZR6"/>
<evidence type="ECO:0000313" key="2">
    <source>
        <dbReference type="EnsemblPlants" id="ONIVA02G00100.1"/>
    </source>
</evidence>
<proteinExistence type="predicted"/>
<dbReference type="PANTHER" id="PTHR31659">
    <property type="entry name" value="PROTEIN: UPF0503-LIKE PROTEIN, PUTATIVE (DUF740)-RELATED"/>
    <property type="match status" value="1"/>
</dbReference>
<sequence length="354" mass="38809">MGGRKKKRGGVQVAVSCRSTQSKAEKTKRPTKAGNGSLGGVGWGRLPPPLPLVFPKSREVGQNPSQTSPQIPHPTYAYGLESMNHNGDVPSSRCPKHPSQPPFTGFCSACLLERLSTAPARCFPSPSPVAAAAEISTEIPQPRVRTTLLYLFQLDDDQEDQGQQVRVDQEDEQGRQLQRKRSLRQSCEWIVCCDATADSRQSWDGSADAPPPNSNPIIRARGFVTRPAQMLRRSLSESWRHARSRPAVPTKAASVSSAGMDSEISLGGDSSSIHAAAAAPRQSSLFKRLYRLGRSRSVHCSSPQIRSLDTGTLRFHLTPLTRNSSTSTRLSIANKIQGRRLNLFDYFANQRQQL</sequence>
<dbReference type="eggNOG" id="ENOG502R605">
    <property type="taxonomic scope" value="Eukaryota"/>
</dbReference>
<dbReference type="HOGENOM" id="CLU_878765_0_0_1"/>
<dbReference type="OMA" id="SRCPKHP"/>
<protein>
    <submittedName>
        <fullName evidence="2">Uncharacterized protein</fullName>
    </submittedName>
</protein>
<dbReference type="EnsemblPlants" id="ONIVA02G00100.1">
    <property type="protein sequence ID" value="ONIVA02G00100.1"/>
    <property type="gene ID" value="ONIVA02G00100"/>
</dbReference>
<reference evidence="2" key="1">
    <citation type="submission" date="2015-04" db="UniProtKB">
        <authorList>
            <consortium name="EnsemblPlants"/>
        </authorList>
    </citation>
    <scope>IDENTIFICATION</scope>
    <source>
        <strain evidence="2">SL10</strain>
    </source>
</reference>
<organism evidence="2">
    <name type="scientific">Oryza nivara</name>
    <name type="common">Indian wild rice</name>
    <name type="synonym">Oryza sativa f. spontanea</name>
    <dbReference type="NCBI Taxonomy" id="4536"/>
    <lineage>
        <taxon>Eukaryota</taxon>
        <taxon>Viridiplantae</taxon>
        <taxon>Streptophyta</taxon>
        <taxon>Embryophyta</taxon>
        <taxon>Tracheophyta</taxon>
        <taxon>Spermatophyta</taxon>
        <taxon>Magnoliopsida</taxon>
        <taxon>Liliopsida</taxon>
        <taxon>Poales</taxon>
        <taxon>Poaceae</taxon>
        <taxon>BOP clade</taxon>
        <taxon>Oryzoideae</taxon>
        <taxon>Oryzeae</taxon>
        <taxon>Oryzinae</taxon>
        <taxon>Oryza</taxon>
    </lineage>
</organism>
<accession>A0A0E0FZR6</accession>
<dbReference type="Pfam" id="PF05340">
    <property type="entry name" value="DUF740"/>
    <property type="match status" value="2"/>
</dbReference>
<dbReference type="Gramene" id="ONIVA02G00100.1">
    <property type="protein sequence ID" value="ONIVA02G00100.1"/>
    <property type="gene ID" value="ONIVA02G00100"/>
</dbReference>